<evidence type="ECO:0000313" key="3">
    <source>
        <dbReference type="Proteomes" id="UP000029121"/>
    </source>
</evidence>
<feature type="signal peptide" evidence="1">
    <location>
        <begin position="1"/>
        <end position="19"/>
    </location>
</feature>
<feature type="non-terminal residue" evidence="2">
    <location>
        <position position="1"/>
    </location>
</feature>
<dbReference type="PANTHER" id="PTHR35123">
    <property type="entry name" value="OS07G0633900 PROTEIN-RELATED"/>
    <property type="match status" value="1"/>
</dbReference>
<sequence length="158" mass="18937">CLFTHSFLIHCSFYLKCVSLFYNYSPNTSTTISLKPYLFCFSFVCFQQTTKKLKMLQLIGKYRSRSSCQYQKLSHHYEKVATRSKRHHWGKKLDQGRSKGFRLNRPRRLVLKALVVPRRILRIYSRITNKMNREGLYPNYILSSHWGFPIVSEKRLKF</sequence>
<reference evidence="3" key="1">
    <citation type="journal article" date="2013" name="Nat. Genet.">
        <title>The Capsella rubella genome and the genomic consequences of rapid mating system evolution.</title>
        <authorList>
            <person name="Slotte T."/>
            <person name="Hazzouri K.M."/>
            <person name="Agren J.A."/>
            <person name="Koenig D."/>
            <person name="Maumus F."/>
            <person name="Guo Y.L."/>
            <person name="Steige K."/>
            <person name="Platts A.E."/>
            <person name="Escobar J.S."/>
            <person name="Newman L.K."/>
            <person name="Wang W."/>
            <person name="Mandakova T."/>
            <person name="Vello E."/>
            <person name="Smith L.M."/>
            <person name="Henz S.R."/>
            <person name="Steffen J."/>
            <person name="Takuno S."/>
            <person name="Brandvain Y."/>
            <person name="Coop G."/>
            <person name="Andolfatto P."/>
            <person name="Hu T.T."/>
            <person name="Blanchette M."/>
            <person name="Clark R.M."/>
            <person name="Quesneville H."/>
            <person name="Nordborg M."/>
            <person name="Gaut B.S."/>
            <person name="Lysak M.A."/>
            <person name="Jenkins J."/>
            <person name="Grimwood J."/>
            <person name="Chapman J."/>
            <person name="Prochnik S."/>
            <person name="Shu S."/>
            <person name="Rokhsar D."/>
            <person name="Schmutz J."/>
            <person name="Weigel D."/>
            <person name="Wright S.I."/>
        </authorList>
    </citation>
    <scope>NUCLEOTIDE SEQUENCE [LARGE SCALE GENOMIC DNA]</scope>
    <source>
        <strain evidence="3">cv. Monte Gargano</strain>
    </source>
</reference>
<keyword evidence="1" id="KW-0732">Signal</keyword>
<proteinExistence type="predicted"/>
<feature type="chain" id="PRO_5004341618" evidence="1">
    <location>
        <begin position="20"/>
        <end position="158"/>
    </location>
</feature>
<keyword evidence="3" id="KW-1185">Reference proteome</keyword>
<dbReference type="AlphaFoldDB" id="R0H4A6"/>
<dbReference type="eggNOG" id="ENOG502S5P8">
    <property type="taxonomic scope" value="Eukaryota"/>
</dbReference>
<dbReference type="PANTHER" id="PTHR35123:SF5">
    <property type="entry name" value="BNAA06G39450D PROTEIN"/>
    <property type="match status" value="1"/>
</dbReference>
<protein>
    <submittedName>
        <fullName evidence="2">Uncharacterized protein</fullName>
    </submittedName>
</protein>
<gene>
    <name evidence="2" type="ORF">CARUB_v10002163mg</name>
</gene>
<dbReference type="Proteomes" id="UP000029121">
    <property type="component" value="Unassembled WGS sequence"/>
</dbReference>
<evidence type="ECO:0000256" key="1">
    <source>
        <dbReference type="SAM" id="SignalP"/>
    </source>
</evidence>
<organism evidence="2 3">
    <name type="scientific">Capsella rubella</name>
    <dbReference type="NCBI Taxonomy" id="81985"/>
    <lineage>
        <taxon>Eukaryota</taxon>
        <taxon>Viridiplantae</taxon>
        <taxon>Streptophyta</taxon>
        <taxon>Embryophyta</taxon>
        <taxon>Tracheophyta</taxon>
        <taxon>Spermatophyta</taxon>
        <taxon>Magnoliopsida</taxon>
        <taxon>eudicotyledons</taxon>
        <taxon>Gunneridae</taxon>
        <taxon>Pentapetalae</taxon>
        <taxon>rosids</taxon>
        <taxon>malvids</taxon>
        <taxon>Brassicales</taxon>
        <taxon>Brassicaceae</taxon>
        <taxon>Camelineae</taxon>
        <taxon>Capsella</taxon>
    </lineage>
</organism>
<name>R0H4A6_9BRAS</name>
<dbReference type="EMBL" id="KB870810">
    <property type="protein sequence ID" value="EOA19490.1"/>
    <property type="molecule type" value="Genomic_DNA"/>
</dbReference>
<accession>R0H4A6</accession>
<evidence type="ECO:0000313" key="2">
    <source>
        <dbReference type="EMBL" id="EOA19490.1"/>
    </source>
</evidence>